<evidence type="ECO:0000256" key="4">
    <source>
        <dbReference type="ARBA" id="ARBA00022695"/>
    </source>
</evidence>
<dbReference type="Pfam" id="PF04998">
    <property type="entry name" value="RNA_pol_Rpb1_5"/>
    <property type="match status" value="1"/>
</dbReference>
<feature type="non-terminal residue" evidence="10">
    <location>
        <position position="1"/>
    </location>
</feature>
<comment type="caution">
    <text evidence="10">The sequence shown here is derived from an EMBL/GenBank/DDBJ whole genome shotgun (WGS) entry which is preliminary data.</text>
</comment>
<dbReference type="InterPro" id="IPR045867">
    <property type="entry name" value="DNA-dir_RpoC_beta_prime"/>
</dbReference>
<feature type="non-terminal residue" evidence="10">
    <location>
        <position position="261"/>
    </location>
</feature>
<dbReference type="PANTHER" id="PTHR19376:SF54">
    <property type="entry name" value="DNA-DIRECTED RNA POLYMERASE SUBUNIT BETA"/>
    <property type="match status" value="1"/>
</dbReference>
<keyword evidence="3" id="KW-0808">Transferase</keyword>
<keyword evidence="2" id="KW-0240">DNA-directed RNA polymerase</keyword>
<organism evidence="10">
    <name type="scientific">marine sediment metagenome</name>
    <dbReference type="NCBI Taxonomy" id="412755"/>
    <lineage>
        <taxon>unclassified sequences</taxon>
        <taxon>metagenomes</taxon>
        <taxon>ecological metagenomes</taxon>
    </lineage>
</organism>
<evidence type="ECO:0000256" key="3">
    <source>
        <dbReference type="ARBA" id="ARBA00022679"/>
    </source>
</evidence>
<feature type="domain" description="RNA polymerase Rpb1" evidence="9">
    <location>
        <begin position="129"/>
        <end position="179"/>
    </location>
</feature>
<keyword evidence="4" id="KW-0548">Nucleotidyltransferase</keyword>
<comment type="catalytic activity">
    <reaction evidence="7">
        <text>RNA(n) + a ribonucleoside 5'-triphosphate = RNA(n+1) + diphosphate</text>
        <dbReference type="Rhea" id="RHEA:21248"/>
        <dbReference type="Rhea" id="RHEA-COMP:14527"/>
        <dbReference type="Rhea" id="RHEA-COMP:17342"/>
        <dbReference type="ChEBI" id="CHEBI:33019"/>
        <dbReference type="ChEBI" id="CHEBI:61557"/>
        <dbReference type="ChEBI" id="CHEBI:140395"/>
        <dbReference type="EC" id="2.7.7.6"/>
    </reaction>
</comment>
<dbReference type="InterPro" id="IPR007083">
    <property type="entry name" value="RNA_pol_Rpb1_4"/>
</dbReference>
<evidence type="ECO:0000259" key="8">
    <source>
        <dbReference type="Pfam" id="PF04998"/>
    </source>
</evidence>
<keyword evidence="5" id="KW-0479">Metal-binding</keyword>
<evidence type="ECO:0000259" key="9">
    <source>
        <dbReference type="Pfam" id="PF05000"/>
    </source>
</evidence>
<dbReference type="Pfam" id="PF05000">
    <property type="entry name" value="RNA_pol_Rpb1_4"/>
    <property type="match status" value="1"/>
</dbReference>
<feature type="domain" description="RNA polymerase Rpb1" evidence="8">
    <location>
        <begin position="181"/>
        <end position="236"/>
    </location>
</feature>
<dbReference type="EC" id="2.7.7.6" evidence="1"/>
<accession>X1FBU7</accession>
<evidence type="ECO:0000256" key="7">
    <source>
        <dbReference type="ARBA" id="ARBA00048552"/>
    </source>
</evidence>
<dbReference type="GO" id="GO:0006351">
    <property type="term" value="P:DNA-templated transcription"/>
    <property type="evidence" value="ECO:0007669"/>
    <property type="project" value="InterPro"/>
</dbReference>
<protein>
    <recommendedName>
        <fullName evidence="1">DNA-directed RNA polymerase</fullName>
        <ecNumber evidence="1">2.7.7.6</ecNumber>
    </recommendedName>
</protein>
<dbReference type="GO" id="GO:0000428">
    <property type="term" value="C:DNA-directed RNA polymerase complex"/>
    <property type="evidence" value="ECO:0007669"/>
    <property type="project" value="UniProtKB-KW"/>
</dbReference>
<keyword evidence="6" id="KW-0804">Transcription</keyword>
<sequence>VSVTNEMMRGLGEDIEEECESHESGAGYGLKVKCEDRKKYFKKDWKSVNLRLAGRNEPVEVNISPSFWGDCRELRNKKIGKWLLDKRFAPWKKHNPPKFLMEPLRENVFSVHLLEEANEKNGIIVTAWSNKKYLNPIYLMSDSGARGSVDQIQQLAGMRALMAKPGGEIIETPIKSNFREGLTVLEYFSSTHGARKGLADTALKTANSGYLTRKLIDVAQNVIVTEHDCGTLQGITKNTAGGSEQIDVSLSQLIIGRTARD</sequence>
<reference evidence="10" key="1">
    <citation type="journal article" date="2014" name="Front. Microbiol.">
        <title>High frequency of phylogenetically diverse reductive dehalogenase-homologous genes in deep subseafloor sedimentary metagenomes.</title>
        <authorList>
            <person name="Kawai M."/>
            <person name="Futagami T."/>
            <person name="Toyoda A."/>
            <person name="Takaki Y."/>
            <person name="Nishi S."/>
            <person name="Hori S."/>
            <person name="Arai W."/>
            <person name="Tsubouchi T."/>
            <person name="Morono Y."/>
            <person name="Uchiyama I."/>
            <person name="Ito T."/>
            <person name="Fujiyama A."/>
            <person name="Inagaki F."/>
            <person name="Takami H."/>
        </authorList>
    </citation>
    <scope>NUCLEOTIDE SEQUENCE</scope>
    <source>
        <strain evidence="10">Expedition CK06-06</strain>
    </source>
</reference>
<evidence type="ECO:0000313" key="10">
    <source>
        <dbReference type="EMBL" id="GAH18238.1"/>
    </source>
</evidence>
<dbReference type="SUPFAM" id="SSF64484">
    <property type="entry name" value="beta and beta-prime subunits of DNA dependent RNA-polymerase"/>
    <property type="match status" value="1"/>
</dbReference>
<dbReference type="EMBL" id="BART01030661">
    <property type="protein sequence ID" value="GAH18238.1"/>
    <property type="molecule type" value="Genomic_DNA"/>
</dbReference>
<proteinExistence type="predicted"/>
<gene>
    <name evidence="10" type="ORF">S01H4_53458</name>
</gene>
<evidence type="ECO:0000256" key="2">
    <source>
        <dbReference type="ARBA" id="ARBA00022478"/>
    </source>
</evidence>
<evidence type="ECO:0000256" key="5">
    <source>
        <dbReference type="ARBA" id="ARBA00022723"/>
    </source>
</evidence>
<dbReference type="PANTHER" id="PTHR19376">
    <property type="entry name" value="DNA-DIRECTED RNA POLYMERASE"/>
    <property type="match status" value="1"/>
</dbReference>
<evidence type="ECO:0000256" key="6">
    <source>
        <dbReference type="ARBA" id="ARBA00023163"/>
    </source>
</evidence>
<name>X1FBU7_9ZZZZ</name>
<dbReference type="InterPro" id="IPR007081">
    <property type="entry name" value="RNA_pol_Rpb1_5"/>
</dbReference>
<dbReference type="GO" id="GO:0046872">
    <property type="term" value="F:metal ion binding"/>
    <property type="evidence" value="ECO:0007669"/>
    <property type="project" value="UniProtKB-KW"/>
</dbReference>
<dbReference type="AlphaFoldDB" id="X1FBU7"/>
<dbReference type="Gene3D" id="1.10.132.30">
    <property type="match status" value="1"/>
</dbReference>
<dbReference type="InterPro" id="IPR038120">
    <property type="entry name" value="Rpb1_funnel_sf"/>
</dbReference>
<evidence type="ECO:0000256" key="1">
    <source>
        <dbReference type="ARBA" id="ARBA00012418"/>
    </source>
</evidence>
<dbReference type="GO" id="GO:0003899">
    <property type="term" value="F:DNA-directed RNA polymerase activity"/>
    <property type="evidence" value="ECO:0007669"/>
    <property type="project" value="UniProtKB-EC"/>
</dbReference>
<dbReference type="GO" id="GO:0003677">
    <property type="term" value="F:DNA binding"/>
    <property type="evidence" value="ECO:0007669"/>
    <property type="project" value="InterPro"/>
</dbReference>